<dbReference type="InterPro" id="IPR003599">
    <property type="entry name" value="Ig_sub"/>
</dbReference>
<dbReference type="InterPro" id="IPR036179">
    <property type="entry name" value="Ig-like_dom_sf"/>
</dbReference>
<keyword evidence="2" id="KW-1015">Disulfide bond</keyword>
<keyword evidence="5" id="KW-1185">Reference proteome</keyword>
<organism evidence="4 5">
    <name type="scientific">Dicentrarchus labrax</name>
    <name type="common">European seabass</name>
    <name type="synonym">Morone labrax</name>
    <dbReference type="NCBI Taxonomy" id="13489"/>
    <lineage>
        <taxon>Eukaryota</taxon>
        <taxon>Metazoa</taxon>
        <taxon>Chordata</taxon>
        <taxon>Craniata</taxon>
        <taxon>Vertebrata</taxon>
        <taxon>Euteleostomi</taxon>
        <taxon>Actinopterygii</taxon>
        <taxon>Neopterygii</taxon>
        <taxon>Teleostei</taxon>
        <taxon>Neoteleostei</taxon>
        <taxon>Acanthomorphata</taxon>
        <taxon>Eupercaria</taxon>
        <taxon>Moronidae</taxon>
        <taxon>Dicentrarchus</taxon>
    </lineage>
</organism>
<evidence type="ECO:0000259" key="3">
    <source>
        <dbReference type="PROSITE" id="PS50835"/>
    </source>
</evidence>
<dbReference type="PANTHER" id="PTHR11481:SF64">
    <property type="entry name" value="FC RECEPTOR-LIKE PROTEIN 4"/>
    <property type="match status" value="1"/>
</dbReference>
<dbReference type="GO" id="GO:0009897">
    <property type="term" value="C:external side of plasma membrane"/>
    <property type="evidence" value="ECO:0007669"/>
    <property type="project" value="TreeGrafter"/>
</dbReference>
<dbReference type="Gene3D" id="2.60.40.10">
    <property type="entry name" value="Immunoglobulins"/>
    <property type="match status" value="1"/>
</dbReference>
<evidence type="ECO:0000256" key="1">
    <source>
        <dbReference type="ARBA" id="ARBA00022729"/>
    </source>
</evidence>
<dbReference type="PANTHER" id="PTHR11481">
    <property type="entry name" value="IMMUNOGLOBULIN FC RECEPTOR"/>
    <property type="match status" value="1"/>
</dbReference>
<dbReference type="GO" id="GO:0006955">
    <property type="term" value="P:immune response"/>
    <property type="evidence" value="ECO:0007669"/>
    <property type="project" value="TreeGrafter"/>
</dbReference>
<reference evidence="4" key="2">
    <citation type="submission" date="2025-09" db="UniProtKB">
        <authorList>
            <consortium name="Ensembl"/>
        </authorList>
    </citation>
    <scope>IDENTIFICATION</scope>
</reference>
<keyword evidence="1" id="KW-0732">Signal</keyword>
<evidence type="ECO:0000313" key="5">
    <source>
        <dbReference type="Proteomes" id="UP000694389"/>
    </source>
</evidence>
<name>A0A8C4EXR7_DICLA</name>
<dbReference type="AlphaFoldDB" id="A0A8C4EXR7"/>
<protein>
    <recommendedName>
        <fullName evidence="3">Ig-like domain-containing protein</fullName>
    </recommendedName>
</protein>
<sequence>ADDTDIPKAVVTRQPNWPQIYYGEKITLRCEIDGGGDTQWTYEWEPTSSNTQSPTHSEYRIISAQWSHSGEYRCKGRKDSYSSTEWSDYIRLTVSCKLDCLSSIMIMSCFKCFYLSKTKTFLAPTIIKSLNVSSVKHFIFVWELKKYLVIKVFF</sequence>
<dbReference type="GO" id="GO:0004888">
    <property type="term" value="F:transmembrane signaling receptor activity"/>
    <property type="evidence" value="ECO:0007669"/>
    <property type="project" value="TreeGrafter"/>
</dbReference>
<dbReference type="GO" id="GO:0007166">
    <property type="term" value="P:cell surface receptor signaling pathway"/>
    <property type="evidence" value="ECO:0007669"/>
    <property type="project" value="TreeGrafter"/>
</dbReference>
<evidence type="ECO:0000256" key="2">
    <source>
        <dbReference type="ARBA" id="ARBA00023157"/>
    </source>
</evidence>
<dbReference type="Pfam" id="PF13927">
    <property type="entry name" value="Ig_3"/>
    <property type="match status" value="1"/>
</dbReference>
<dbReference type="Ensembl" id="ENSDLAT00005026533.2">
    <property type="protein sequence ID" value="ENSDLAP00005024829.2"/>
    <property type="gene ID" value="ENSDLAG00005011329.2"/>
</dbReference>
<accession>A0A8C4EXR7</accession>
<dbReference type="InterPro" id="IPR013783">
    <property type="entry name" value="Ig-like_fold"/>
</dbReference>
<dbReference type="PROSITE" id="PS50835">
    <property type="entry name" value="IG_LIKE"/>
    <property type="match status" value="1"/>
</dbReference>
<evidence type="ECO:0000313" key="4">
    <source>
        <dbReference type="Ensembl" id="ENSDLAP00005024829.2"/>
    </source>
</evidence>
<feature type="domain" description="Ig-like" evidence="3">
    <location>
        <begin position="7"/>
        <end position="93"/>
    </location>
</feature>
<proteinExistence type="predicted"/>
<dbReference type="InterPro" id="IPR007110">
    <property type="entry name" value="Ig-like_dom"/>
</dbReference>
<reference evidence="4" key="1">
    <citation type="submission" date="2025-08" db="UniProtKB">
        <authorList>
            <consortium name="Ensembl"/>
        </authorList>
    </citation>
    <scope>IDENTIFICATION</scope>
</reference>
<dbReference type="Proteomes" id="UP000694389">
    <property type="component" value="Unassembled WGS sequence"/>
</dbReference>
<dbReference type="GeneTree" id="ENSGT01090000260384"/>
<dbReference type="SMART" id="SM00409">
    <property type="entry name" value="IG"/>
    <property type="match status" value="1"/>
</dbReference>
<dbReference type="InterPro" id="IPR050488">
    <property type="entry name" value="Ig_Fc_receptor"/>
</dbReference>
<dbReference type="SUPFAM" id="SSF48726">
    <property type="entry name" value="Immunoglobulin"/>
    <property type="match status" value="1"/>
</dbReference>